<keyword evidence="2" id="KW-1185">Reference proteome</keyword>
<dbReference type="EMBL" id="JAGHQM010000934">
    <property type="protein sequence ID" value="KAH0557037.1"/>
    <property type="molecule type" value="Genomic_DNA"/>
</dbReference>
<dbReference type="Proteomes" id="UP000750711">
    <property type="component" value="Unassembled WGS sequence"/>
</dbReference>
<feature type="non-terminal residue" evidence="1">
    <location>
        <position position="210"/>
    </location>
</feature>
<protein>
    <submittedName>
        <fullName evidence="1">Uncharacterized protein</fullName>
    </submittedName>
</protein>
<comment type="caution">
    <text evidence="1">The sequence shown here is derived from an EMBL/GenBank/DDBJ whole genome shotgun (WGS) entry which is preliminary data.</text>
</comment>
<dbReference type="AlphaFoldDB" id="A0A9P8RNA2"/>
<evidence type="ECO:0000313" key="2">
    <source>
        <dbReference type="Proteomes" id="UP000750711"/>
    </source>
</evidence>
<accession>A0A9P8RNA2</accession>
<evidence type="ECO:0000313" key="1">
    <source>
        <dbReference type="EMBL" id="KAH0557037.1"/>
    </source>
</evidence>
<gene>
    <name evidence="1" type="ORF">GP486_005176</name>
</gene>
<name>A0A9P8RNA2_9PEZI</name>
<proteinExistence type="predicted"/>
<reference evidence="1" key="1">
    <citation type="submission" date="2021-03" db="EMBL/GenBank/DDBJ databases">
        <title>Comparative genomics and phylogenomic investigation of the class Geoglossomycetes provide insights into ecological specialization and systematics.</title>
        <authorList>
            <person name="Melie T."/>
            <person name="Pirro S."/>
            <person name="Miller A.N."/>
            <person name="Quandt A."/>
        </authorList>
    </citation>
    <scope>NUCLEOTIDE SEQUENCE</scope>
    <source>
        <strain evidence="1">CAQ_001_2017</strain>
    </source>
</reference>
<organism evidence="1 2">
    <name type="scientific">Trichoglossum hirsutum</name>
    <dbReference type="NCBI Taxonomy" id="265104"/>
    <lineage>
        <taxon>Eukaryota</taxon>
        <taxon>Fungi</taxon>
        <taxon>Dikarya</taxon>
        <taxon>Ascomycota</taxon>
        <taxon>Pezizomycotina</taxon>
        <taxon>Geoglossomycetes</taxon>
        <taxon>Geoglossales</taxon>
        <taxon>Geoglossaceae</taxon>
        <taxon>Trichoglossum</taxon>
    </lineage>
</organism>
<dbReference type="CDD" id="cd12148">
    <property type="entry name" value="fungal_TF_MHR"/>
    <property type="match status" value="1"/>
</dbReference>
<sequence>MGRACDYSDVTTAPSPEDFQFLRQKVQELEERLHSRSRNPSVPRSVTMADDVGVGMAIGTNTASNLYAPLLFLDSDAYDFGRFVIPKARVNAPPEIIDSLGDIAEVQTIVEAYFLTAHTWMPIVSKKRLYQQLMKPLAEQNADFALLYLCMKLIVQRPPEAPATVQTPLYATAKKFYFTVEMSGVYSVALLQAGVLISLYELGHGIYPAA</sequence>